<accession>A0A916Z563</accession>
<dbReference type="Pfam" id="PF00881">
    <property type="entry name" value="Nitroreductase"/>
    <property type="match status" value="1"/>
</dbReference>
<dbReference type="RefSeq" id="WP_188993622.1">
    <property type="nucleotide sequence ID" value="NZ_BMHP01000002.1"/>
</dbReference>
<dbReference type="InterPro" id="IPR029479">
    <property type="entry name" value="Nitroreductase"/>
</dbReference>
<organism evidence="4 5">
    <name type="scientific">Paenibacillus nasutitermitis</name>
    <dbReference type="NCBI Taxonomy" id="1652958"/>
    <lineage>
        <taxon>Bacteria</taxon>
        <taxon>Bacillati</taxon>
        <taxon>Bacillota</taxon>
        <taxon>Bacilli</taxon>
        <taxon>Bacillales</taxon>
        <taxon>Paenibacillaceae</taxon>
        <taxon>Paenibacillus</taxon>
    </lineage>
</organism>
<comment type="similarity">
    <text evidence="1">Belongs to the nitroreductase family.</text>
</comment>
<proteinExistence type="inferred from homology"/>
<protein>
    <submittedName>
        <fullName evidence="4">NAD(P)H nitroreductase YodC</fullName>
    </submittedName>
</protein>
<comment type="caution">
    <text evidence="4">The sequence shown here is derived from an EMBL/GenBank/DDBJ whole genome shotgun (WGS) entry which is preliminary data.</text>
</comment>
<sequence>MSQLTNTPVLSTEEVIRQRHSVRQFKRDVTIPESVLNEILELAAAAPSSWNLQQWRFLVIREQAQKDIVMPIAYGQKQVSDASVVVIILGDLQANLTGQEVYDQKVAAGEVTQQIRDNLIGQIDGAYQNPQIARDEANKNAGLVSMQLMLAAKAKGYDSVPMGGFDAAKLVETLNIPSRYFPVMMIPIGEAAAPGRATDRLPLEKLVIHESF</sequence>
<keyword evidence="2" id="KW-0560">Oxidoreductase</keyword>
<reference evidence="4" key="2">
    <citation type="submission" date="2020-09" db="EMBL/GenBank/DDBJ databases">
        <authorList>
            <person name="Sun Q."/>
            <person name="Zhou Y."/>
        </authorList>
    </citation>
    <scope>NUCLEOTIDE SEQUENCE</scope>
    <source>
        <strain evidence="4">CGMCC 1.15178</strain>
    </source>
</reference>
<dbReference type="InterPro" id="IPR000415">
    <property type="entry name" value="Nitroreductase-like"/>
</dbReference>
<dbReference type="SUPFAM" id="SSF55469">
    <property type="entry name" value="FMN-dependent nitroreductase-like"/>
    <property type="match status" value="1"/>
</dbReference>
<evidence type="ECO:0000256" key="1">
    <source>
        <dbReference type="ARBA" id="ARBA00007118"/>
    </source>
</evidence>
<dbReference type="PANTHER" id="PTHR43673">
    <property type="entry name" value="NAD(P)H NITROREDUCTASE YDGI-RELATED"/>
    <property type="match status" value="1"/>
</dbReference>
<dbReference type="Gene3D" id="3.40.109.10">
    <property type="entry name" value="NADH Oxidase"/>
    <property type="match status" value="1"/>
</dbReference>
<dbReference type="Proteomes" id="UP000612456">
    <property type="component" value="Unassembled WGS sequence"/>
</dbReference>
<evidence type="ECO:0000259" key="3">
    <source>
        <dbReference type="Pfam" id="PF00881"/>
    </source>
</evidence>
<dbReference type="PANTHER" id="PTHR43673:SF3">
    <property type="entry name" value="NAD(P)H NITROREDUCTASE YODC-RELATED"/>
    <property type="match status" value="1"/>
</dbReference>
<keyword evidence="5" id="KW-1185">Reference proteome</keyword>
<gene>
    <name evidence="4" type="primary">yodC</name>
    <name evidence="4" type="ORF">GCM10010911_38570</name>
</gene>
<dbReference type="EMBL" id="BMHP01000002">
    <property type="protein sequence ID" value="GGD76738.1"/>
    <property type="molecule type" value="Genomic_DNA"/>
</dbReference>
<evidence type="ECO:0000313" key="5">
    <source>
        <dbReference type="Proteomes" id="UP000612456"/>
    </source>
</evidence>
<feature type="domain" description="Nitroreductase" evidence="3">
    <location>
        <begin position="16"/>
        <end position="189"/>
    </location>
</feature>
<dbReference type="GO" id="GO:0016491">
    <property type="term" value="F:oxidoreductase activity"/>
    <property type="evidence" value="ECO:0007669"/>
    <property type="project" value="UniProtKB-KW"/>
</dbReference>
<dbReference type="CDD" id="cd02137">
    <property type="entry name" value="MhqN-like"/>
    <property type="match status" value="1"/>
</dbReference>
<dbReference type="AlphaFoldDB" id="A0A916Z563"/>
<evidence type="ECO:0000313" key="4">
    <source>
        <dbReference type="EMBL" id="GGD76738.1"/>
    </source>
</evidence>
<evidence type="ECO:0000256" key="2">
    <source>
        <dbReference type="ARBA" id="ARBA00023002"/>
    </source>
</evidence>
<reference evidence="4" key="1">
    <citation type="journal article" date="2014" name="Int. J. Syst. Evol. Microbiol.">
        <title>Complete genome sequence of Corynebacterium casei LMG S-19264T (=DSM 44701T), isolated from a smear-ripened cheese.</title>
        <authorList>
            <consortium name="US DOE Joint Genome Institute (JGI-PGF)"/>
            <person name="Walter F."/>
            <person name="Albersmeier A."/>
            <person name="Kalinowski J."/>
            <person name="Ruckert C."/>
        </authorList>
    </citation>
    <scope>NUCLEOTIDE SEQUENCE</scope>
    <source>
        <strain evidence="4">CGMCC 1.15178</strain>
    </source>
</reference>
<name>A0A916Z563_9BACL</name>